<proteinExistence type="predicted"/>
<dbReference type="Proteomes" id="UP000054337">
    <property type="component" value="Unassembled WGS sequence"/>
</dbReference>
<keyword evidence="1" id="KW-0472">Membrane</keyword>
<feature type="transmembrane region" description="Helical" evidence="1">
    <location>
        <begin position="49"/>
        <end position="74"/>
    </location>
</feature>
<dbReference type="RefSeq" id="XP_014552192.1">
    <property type="nucleotide sequence ID" value="XM_014696706.1"/>
</dbReference>
<dbReference type="AlphaFoldDB" id="W7E688"/>
<name>W7E688_BIPV3</name>
<evidence type="ECO:0000313" key="2">
    <source>
        <dbReference type="EMBL" id="EUN22619.1"/>
    </source>
</evidence>
<accession>W7E688</accession>
<keyword evidence="1" id="KW-1133">Transmembrane helix</keyword>
<gene>
    <name evidence="2" type="ORF">COCVIDRAFT_19659</name>
</gene>
<evidence type="ECO:0000256" key="1">
    <source>
        <dbReference type="SAM" id="Phobius"/>
    </source>
</evidence>
<dbReference type="OrthoDB" id="10482583at2759"/>
<reference evidence="2 3" key="1">
    <citation type="journal article" date="2013" name="PLoS Genet.">
        <title>Comparative genome structure, secondary metabolite, and effector coding capacity across Cochliobolus pathogens.</title>
        <authorList>
            <person name="Condon B.J."/>
            <person name="Leng Y."/>
            <person name="Wu D."/>
            <person name="Bushley K.E."/>
            <person name="Ohm R.A."/>
            <person name="Otillar R."/>
            <person name="Martin J."/>
            <person name="Schackwitz W."/>
            <person name="Grimwood J."/>
            <person name="MohdZainudin N."/>
            <person name="Xue C."/>
            <person name="Wang R."/>
            <person name="Manning V.A."/>
            <person name="Dhillon B."/>
            <person name="Tu Z.J."/>
            <person name="Steffenson B.J."/>
            <person name="Salamov A."/>
            <person name="Sun H."/>
            <person name="Lowry S."/>
            <person name="LaButti K."/>
            <person name="Han J."/>
            <person name="Copeland A."/>
            <person name="Lindquist E."/>
            <person name="Barry K."/>
            <person name="Schmutz J."/>
            <person name="Baker S.E."/>
            <person name="Ciuffetti L.M."/>
            <person name="Grigoriev I.V."/>
            <person name="Zhong S."/>
            <person name="Turgeon B.G."/>
        </authorList>
    </citation>
    <scope>NUCLEOTIDE SEQUENCE [LARGE SCALE GENOMIC DNA]</scope>
    <source>
        <strain evidence="2 3">FI3</strain>
    </source>
</reference>
<dbReference type="HOGENOM" id="CLU_2133298_0_0_1"/>
<dbReference type="EMBL" id="KI968806">
    <property type="protein sequence ID" value="EUN22619.1"/>
    <property type="molecule type" value="Genomic_DNA"/>
</dbReference>
<protein>
    <submittedName>
        <fullName evidence="2">Uncharacterized protein</fullName>
    </submittedName>
</protein>
<evidence type="ECO:0000313" key="3">
    <source>
        <dbReference type="Proteomes" id="UP000054337"/>
    </source>
</evidence>
<organism evidence="2 3">
    <name type="scientific">Bipolaris victoriae (strain FI3)</name>
    <name type="common">Victoria blight of oats agent</name>
    <name type="synonym">Cochliobolus victoriae</name>
    <dbReference type="NCBI Taxonomy" id="930091"/>
    <lineage>
        <taxon>Eukaryota</taxon>
        <taxon>Fungi</taxon>
        <taxon>Dikarya</taxon>
        <taxon>Ascomycota</taxon>
        <taxon>Pezizomycotina</taxon>
        <taxon>Dothideomycetes</taxon>
        <taxon>Pleosporomycetidae</taxon>
        <taxon>Pleosporales</taxon>
        <taxon>Pleosporineae</taxon>
        <taxon>Pleosporaceae</taxon>
        <taxon>Bipolaris</taxon>
    </lineage>
</organism>
<keyword evidence="3" id="KW-1185">Reference proteome</keyword>
<keyword evidence="1" id="KW-0812">Transmembrane</keyword>
<sequence>MAETSSTLILVPRFADFTTTAPATSMTGSPATQPFSTPEYDNGVSPVPIQVVVGAPVVAVVGLAVLVAIIVFFVRRAAAKKREARAVGEDGGKIVYDTDDESVISGYGKEVGEARVN</sequence>
<dbReference type="GeneID" id="26252400"/>